<dbReference type="AlphaFoldDB" id="A0A7C4CH40"/>
<dbReference type="GO" id="GO:0008705">
    <property type="term" value="F:methionine synthase activity"/>
    <property type="evidence" value="ECO:0007669"/>
    <property type="project" value="InterPro"/>
</dbReference>
<evidence type="ECO:0000313" key="1">
    <source>
        <dbReference type="EMBL" id="HGU39929.1"/>
    </source>
</evidence>
<dbReference type="EMBL" id="DSZY01000009">
    <property type="protein sequence ID" value="HGU39929.1"/>
    <property type="molecule type" value="Genomic_DNA"/>
</dbReference>
<organism evidence="1">
    <name type="scientific">Fervidobacterium thailandense</name>
    <dbReference type="NCBI Taxonomy" id="1008305"/>
    <lineage>
        <taxon>Bacteria</taxon>
        <taxon>Thermotogati</taxon>
        <taxon>Thermotogota</taxon>
        <taxon>Thermotogae</taxon>
        <taxon>Thermotogales</taxon>
        <taxon>Fervidobacteriaceae</taxon>
        <taxon>Fervidobacterium</taxon>
    </lineage>
</organism>
<accession>A0A7C4CH40</accession>
<dbReference type="InterPro" id="IPR037010">
    <property type="entry name" value="VitB12-dep_Met_synth_activ_sf"/>
</dbReference>
<protein>
    <submittedName>
        <fullName evidence="1">Methionine synthase</fullName>
    </submittedName>
</protein>
<proteinExistence type="predicted"/>
<dbReference type="Gene3D" id="3.40.109.40">
    <property type="match status" value="1"/>
</dbReference>
<comment type="caution">
    <text evidence="1">The sequence shown here is derived from an EMBL/GenBank/DDBJ whole genome shotgun (WGS) entry which is preliminary data.</text>
</comment>
<gene>
    <name evidence="1" type="ORF">ENT77_01835</name>
</gene>
<dbReference type="SUPFAM" id="SSF56507">
    <property type="entry name" value="Methionine synthase activation domain-like"/>
    <property type="match status" value="1"/>
</dbReference>
<name>A0A7C4CH40_9BACT</name>
<reference evidence="1" key="1">
    <citation type="journal article" date="2020" name="mSystems">
        <title>Genome- and Community-Level Interaction Insights into Carbon Utilization and Element Cycling Functions of Hydrothermarchaeota in Hydrothermal Sediment.</title>
        <authorList>
            <person name="Zhou Z."/>
            <person name="Liu Y."/>
            <person name="Xu W."/>
            <person name="Pan J."/>
            <person name="Luo Z.H."/>
            <person name="Li M."/>
        </authorList>
    </citation>
    <scope>NUCLEOTIDE SEQUENCE [LARGE SCALE GENOMIC DNA]</scope>
    <source>
        <strain evidence="1">SpSt-609</strain>
    </source>
</reference>
<sequence length="193" mass="22119">MAQVFKPKSKKDFMPLKRIYIARAGARYSQIINDKVLNKDLNETYILGLSLAEPVVFWDVFEVSQLQSNWIPSKLKGSSKYLIFVSTLGPRIDEEIEKLSQISTFRAHLLDAWASEALEKLNDSFEKWFSSTYTVKMTRRFSPGYEDLHITINGNYVDLLGIQEYIKVLPTGVMIPRKTTTCIVGLQESLKSQ</sequence>